<dbReference type="Gene3D" id="3.40.50.720">
    <property type="entry name" value="NAD(P)-binding Rossmann-like Domain"/>
    <property type="match status" value="2"/>
</dbReference>
<evidence type="ECO:0000313" key="1">
    <source>
        <dbReference type="EMBL" id="KAK1374386.1"/>
    </source>
</evidence>
<evidence type="ECO:0000313" key="2">
    <source>
        <dbReference type="EMBL" id="KAK1390230.1"/>
    </source>
</evidence>
<keyword evidence="3" id="KW-1185">Reference proteome</keyword>
<name>A0AAD8IR13_9APIA</name>
<dbReference type="EMBL" id="JAUIZM010000007">
    <property type="protein sequence ID" value="KAK1374386.1"/>
    <property type="molecule type" value="Genomic_DNA"/>
</dbReference>
<dbReference type="GO" id="GO:0000226">
    <property type="term" value="P:microtubule cytoskeleton organization"/>
    <property type="evidence" value="ECO:0007669"/>
    <property type="project" value="InterPro"/>
</dbReference>
<dbReference type="PANTHER" id="PTHR43254">
    <property type="entry name" value="C-TERMINAL BINDING PROTEIN AN-RELATED"/>
    <property type="match status" value="1"/>
</dbReference>
<dbReference type="Proteomes" id="UP001237642">
    <property type="component" value="Unassembled WGS sequence"/>
</dbReference>
<dbReference type="EMBL" id="JAUIZM010000004">
    <property type="protein sequence ID" value="KAK1390230.1"/>
    <property type="molecule type" value="Genomic_DNA"/>
</dbReference>
<reference evidence="2" key="2">
    <citation type="submission" date="2023-05" db="EMBL/GenBank/DDBJ databases">
        <authorList>
            <person name="Schelkunov M.I."/>
        </authorList>
    </citation>
    <scope>NUCLEOTIDE SEQUENCE</scope>
    <source>
        <strain evidence="2">Hsosn_3</strain>
        <tissue evidence="2">Leaf</tissue>
    </source>
</reference>
<dbReference type="AlphaFoldDB" id="A0AAD8IR13"/>
<dbReference type="InterPro" id="IPR045015">
    <property type="entry name" value="AN-like"/>
</dbReference>
<evidence type="ECO:0000313" key="3">
    <source>
        <dbReference type="Proteomes" id="UP001237642"/>
    </source>
</evidence>
<reference evidence="2" key="1">
    <citation type="submission" date="2023-02" db="EMBL/GenBank/DDBJ databases">
        <title>Genome of toxic invasive species Heracleum sosnowskyi carries increased number of genes despite the absence of recent whole-genome duplications.</title>
        <authorList>
            <person name="Schelkunov M."/>
            <person name="Shtratnikova V."/>
            <person name="Makarenko M."/>
            <person name="Klepikova A."/>
            <person name="Omelchenko D."/>
            <person name="Novikova G."/>
            <person name="Obukhova E."/>
            <person name="Bogdanov V."/>
            <person name="Penin A."/>
            <person name="Logacheva M."/>
        </authorList>
    </citation>
    <scope>NUCLEOTIDE SEQUENCE</scope>
    <source>
        <strain evidence="2">Hsosn_3</strain>
        <tissue evidence="2">Leaf</tissue>
    </source>
</reference>
<organism evidence="2 3">
    <name type="scientific">Heracleum sosnowskyi</name>
    <dbReference type="NCBI Taxonomy" id="360622"/>
    <lineage>
        <taxon>Eukaryota</taxon>
        <taxon>Viridiplantae</taxon>
        <taxon>Streptophyta</taxon>
        <taxon>Embryophyta</taxon>
        <taxon>Tracheophyta</taxon>
        <taxon>Spermatophyta</taxon>
        <taxon>Magnoliopsida</taxon>
        <taxon>eudicotyledons</taxon>
        <taxon>Gunneridae</taxon>
        <taxon>Pentapetalae</taxon>
        <taxon>asterids</taxon>
        <taxon>campanulids</taxon>
        <taxon>Apiales</taxon>
        <taxon>Apiaceae</taxon>
        <taxon>Apioideae</taxon>
        <taxon>apioid superclade</taxon>
        <taxon>Tordylieae</taxon>
        <taxon>Tordyliinae</taxon>
        <taxon>Heracleum</taxon>
    </lineage>
</organism>
<dbReference type="PANTHER" id="PTHR43254:SF3">
    <property type="entry name" value="C-TERMINAL BINDING PROTEIN AN"/>
    <property type="match status" value="1"/>
</dbReference>
<sequence>MKKLKKSEMLRRGQVREMPNVLILPRSADYSEEVWMEIREKAISILQSFFLDGIIPENVGSDEEEEESEIVYENEQVDRHDDDGVVQGSVAQELTSDARVPTEGS</sequence>
<proteinExistence type="predicted"/>
<protein>
    <submittedName>
        <fullName evidence="2">C-terminal binding protein AN-like</fullName>
    </submittedName>
</protein>
<accession>A0AAD8IR13</accession>
<gene>
    <name evidence="2" type="ORF">POM88_018408</name>
    <name evidence="1" type="ORF">POM88_030579</name>
</gene>
<comment type="caution">
    <text evidence="2">The sequence shown here is derived from an EMBL/GenBank/DDBJ whole genome shotgun (WGS) entry which is preliminary data.</text>
</comment>